<proteinExistence type="predicted"/>
<dbReference type="EMBL" id="CP058649">
    <property type="protein sequence ID" value="QUI24260.1"/>
    <property type="molecule type" value="Genomic_DNA"/>
</dbReference>
<keyword evidence="2" id="KW-1185">Reference proteome</keyword>
<gene>
    <name evidence="1" type="ORF">HZI73_19040</name>
</gene>
<evidence type="ECO:0000313" key="1">
    <source>
        <dbReference type="EMBL" id="QUI24260.1"/>
    </source>
</evidence>
<sequence>MDKDGGEMVVHVRIGLWYIWVNRGCGKYGGIVMGDIVVVVGALAVL</sequence>
<dbReference type="KEGG" id="vpy:HZI73_19040"/>
<organism evidence="1 2">
    <name type="scientific">Vallitalea pronyensis</name>
    <dbReference type="NCBI Taxonomy" id="1348613"/>
    <lineage>
        <taxon>Bacteria</taxon>
        <taxon>Bacillati</taxon>
        <taxon>Bacillota</taxon>
        <taxon>Clostridia</taxon>
        <taxon>Lachnospirales</taxon>
        <taxon>Vallitaleaceae</taxon>
        <taxon>Vallitalea</taxon>
    </lineage>
</organism>
<dbReference type="Proteomes" id="UP000683246">
    <property type="component" value="Chromosome"/>
</dbReference>
<accession>A0A8J8MM34</accession>
<name>A0A8J8MM34_9FIRM</name>
<evidence type="ECO:0000313" key="2">
    <source>
        <dbReference type="Proteomes" id="UP000683246"/>
    </source>
</evidence>
<reference evidence="1" key="1">
    <citation type="submission" date="2020-07" db="EMBL/GenBank/DDBJ databases">
        <title>Vallitalea pronyensis genome.</title>
        <authorList>
            <person name="Postec A."/>
        </authorList>
    </citation>
    <scope>NUCLEOTIDE SEQUENCE</scope>
    <source>
        <strain evidence="1">FatNI3</strain>
    </source>
</reference>
<dbReference type="AlphaFoldDB" id="A0A8J8MM34"/>
<dbReference type="RefSeq" id="WP_212694954.1">
    <property type="nucleotide sequence ID" value="NZ_CP058649.1"/>
</dbReference>
<protein>
    <submittedName>
        <fullName evidence="1">Uncharacterized protein</fullName>
    </submittedName>
</protein>